<dbReference type="EMBL" id="LXQA010307690">
    <property type="protein sequence ID" value="MCI42699.1"/>
    <property type="molecule type" value="Genomic_DNA"/>
</dbReference>
<keyword evidence="3" id="KW-1185">Reference proteome</keyword>
<feature type="non-terminal residue" evidence="2">
    <location>
        <position position="1"/>
    </location>
</feature>
<comment type="caution">
    <text evidence="2">The sequence shown here is derived from an EMBL/GenBank/DDBJ whole genome shotgun (WGS) entry which is preliminary data.</text>
</comment>
<reference evidence="2 3" key="1">
    <citation type="journal article" date="2018" name="Front. Plant Sci.">
        <title>Red Clover (Trifolium pratense) and Zigzag Clover (T. medium) - A Picture of Genomic Similarities and Differences.</title>
        <authorList>
            <person name="Dluhosova J."/>
            <person name="Istvanek J."/>
            <person name="Nedelnik J."/>
            <person name="Repkova J."/>
        </authorList>
    </citation>
    <scope>NUCLEOTIDE SEQUENCE [LARGE SCALE GENOMIC DNA]</scope>
    <source>
        <strain evidence="3">cv. 10/8</strain>
        <tissue evidence="2">Leaf</tissue>
    </source>
</reference>
<evidence type="ECO:0000313" key="2">
    <source>
        <dbReference type="EMBL" id="MCI42699.1"/>
    </source>
</evidence>
<feature type="region of interest" description="Disordered" evidence="1">
    <location>
        <begin position="34"/>
        <end position="63"/>
    </location>
</feature>
<dbReference type="AlphaFoldDB" id="A0A392S204"/>
<sequence>SSKKKQIVIVSESEPDVEAYVQDIMTSGKKRIGGKRIPANIPPAPMDNISFHSEGSAKKSWSL</sequence>
<name>A0A392S204_9FABA</name>
<proteinExistence type="predicted"/>
<evidence type="ECO:0000256" key="1">
    <source>
        <dbReference type="SAM" id="MobiDB-lite"/>
    </source>
</evidence>
<evidence type="ECO:0000313" key="3">
    <source>
        <dbReference type="Proteomes" id="UP000265520"/>
    </source>
</evidence>
<accession>A0A392S204</accession>
<protein>
    <submittedName>
        <fullName evidence="2">Envelope-like protein</fullName>
    </submittedName>
</protein>
<organism evidence="2 3">
    <name type="scientific">Trifolium medium</name>
    <dbReference type="NCBI Taxonomy" id="97028"/>
    <lineage>
        <taxon>Eukaryota</taxon>
        <taxon>Viridiplantae</taxon>
        <taxon>Streptophyta</taxon>
        <taxon>Embryophyta</taxon>
        <taxon>Tracheophyta</taxon>
        <taxon>Spermatophyta</taxon>
        <taxon>Magnoliopsida</taxon>
        <taxon>eudicotyledons</taxon>
        <taxon>Gunneridae</taxon>
        <taxon>Pentapetalae</taxon>
        <taxon>rosids</taxon>
        <taxon>fabids</taxon>
        <taxon>Fabales</taxon>
        <taxon>Fabaceae</taxon>
        <taxon>Papilionoideae</taxon>
        <taxon>50 kb inversion clade</taxon>
        <taxon>NPAAA clade</taxon>
        <taxon>Hologalegina</taxon>
        <taxon>IRL clade</taxon>
        <taxon>Trifolieae</taxon>
        <taxon>Trifolium</taxon>
    </lineage>
</organism>
<dbReference type="Proteomes" id="UP000265520">
    <property type="component" value="Unassembled WGS sequence"/>
</dbReference>